<evidence type="ECO:0000313" key="4">
    <source>
        <dbReference type="Proteomes" id="UP000288805"/>
    </source>
</evidence>
<accession>A0A438GY52</accession>
<dbReference type="PANTHER" id="PTHR46033:SF8">
    <property type="entry name" value="PROTEIN MAINTENANCE OF MERISTEMS-LIKE"/>
    <property type="match status" value="1"/>
</dbReference>
<feature type="region of interest" description="Disordered" evidence="1">
    <location>
        <begin position="59"/>
        <end position="79"/>
    </location>
</feature>
<evidence type="ECO:0000313" key="3">
    <source>
        <dbReference type="EMBL" id="RVW77125.1"/>
    </source>
</evidence>
<evidence type="ECO:0000256" key="1">
    <source>
        <dbReference type="SAM" id="MobiDB-lite"/>
    </source>
</evidence>
<dbReference type="EMBL" id="QGNW01000317">
    <property type="protein sequence ID" value="RVW77125.1"/>
    <property type="molecule type" value="Genomic_DNA"/>
</dbReference>
<dbReference type="Pfam" id="PF10536">
    <property type="entry name" value="PMD"/>
    <property type="match status" value="1"/>
</dbReference>
<dbReference type="AlphaFoldDB" id="A0A438GY52"/>
<dbReference type="PANTHER" id="PTHR46033">
    <property type="entry name" value="PROTEIN MAIN-LIKE 2"/>
    <property type="match status" value="1"/>
</dbReference>
<feature type="compositionally biased region" description="Acidic residues" evidence="1">
    <location>
        <begin position="59"/>
        <end position="72"/>
    </location>
</feature>
<dbReference type="InterPro" id="IPR044824">
    <property type="entry name" value="MAIN-like"/>
</dbReference>
<proteinExistence type="predicted"/>
<organism evidence="3 4">
    <name type="scientific">Vitis vinifera</name>
    <name type="common">Grape</name>
    <dbReference type="NCBI Taxonomy" id="29760"/>
    <lineage>
        <taxon>Eukaryota</taxon>
        <taxon>Viridiplantae</taxon>
        <taxon>Streptophyta</taxon>
        <taxon>Embryophyta</taxon>
        <taxon>Tracheophyta</taxon>
        <taxon>Spermatophyta</taxon>
        <taxon>Magnoliopsida</taxon>
        <taxon>eudicotyledons</taxon>
        <taxon>Gunneridae</taxon>
        <taxon>Pentapetalae</taxon>
        <taxon>rosids</taxon>
        <taxon>Vitales</taxon>
        <taxon>Vitaceae</taxon>
        <taxon>Viteae</taxon>
        <taxon>Vitis</taxon>
    </lineage>
</organism>
<name>A0A438GY52_VITVI</name>
<comment type="caution">
    <text evidence="3">The sequence shown here is derived from an EMBL/GenBank/DDBJ whole genome shotgun (WGS) entry which is preliminary data.</text>
</comment>
<dbReference type="InterPro" id="IPR019557">
    <property type="entry name" value="AminoTfrase-like_pln_mobile"/>
</dbReference>
<sequence length="456" mass="52253">MYEIELYIEKVPVQPWMRGQLLGNFTQLLLGQNDIVEEFEYGCGPSSASVAMTYEYRVDEDEEECESQEGDDQSERAEDVQHNGDGVFEFIDEEKNNVNVVSSFLALHKAMESEQGRYVSVNREGCDMSNNPDPEDLIEFFSVQYHLAPSLQFENVENIVDLQHAAKLYSISAHQKYVVVSSTTKLLVLRCKKAEQSQCLRKPRAMVIKDRHPGIMAAMSDVHLGWSEPYTYHRSHNNGWKQSLLRNERSFMTEVEDMEYRGHSSDPDPLDMFVLVLQDRHRSHLVDSGVTPPTSEIKGSAISTRWLCYQFSHPLVDSDGATLERLHLGRPDFGRPPTPPIAQYLEHDAADDLPVEHLDQGLQDEALLNEGLLADLLGYRWRIPLSWAQNPSRVLTFYQGQLDAQTHDQVLWEPYVGDLVAHLPAISLADQEIWRTMPPLICFDIVEWHRSERVLR</sequence>
<evidence type="ECO:0000259" key="2">
    <source>
        <dbReference type="Pfam" id="PF10536"/>
    </source>
</evidence>
<gene>
    <name evidence="3" type="primary">MAIL3_102</name>
    <name evidence="3" type="ORF">CK203_054292</name>
</gene>
<reference evidence="3 4" key="1">
    <citation type="journal article" date="2018" name="PLoS Genet.">
        <title>Population sequencing reveals clonal diversity and ancestral inbreeding in the grapevine cultivar Chardonnay.</title>
        <authorList>
            <person name="Roach M.J."/>
            <person name="Johnson D.L."/>
            <person name="Bohlmann J."/>
            <person name="van Vuuren H.J."/>
            <person name="Jones S.J."/>
            <person name="Pretorius I.S."/>
            <person name="Schmidt S.A."/>
            <person name="Borneman A.R."/>
        </authorList>
    </citation>
    <scope>NUCLEOTIDE SEQUENCE [LARGE SCALE GENOMIC DNA]</scope>
    <source>
        <strain evidence="4">cv. Chardonnay</strain>
        <tissue evidence="3">Leaf</tissue>
    </source>
</reference>
<dbReference type="GO" id="GO:0010073">
    <property type="term" value="P:meristem maintenance"/>
    <property type="evidence" value="ECO:0007669"/>
    <property type="project" value="InterPro"/>
</dbReference>
<dbReference type="Proteomes" id="UP000288805">
    <property type="component" value="Unassembled WGS sequence"/>
</dbReference>
<protein>
    <submittedName>
        <fullName evidence="3">Serine/threonine-protein phosphatase 7 long form-like</fullName>
    </submittedName>
</protein>
<feature type="domain" description="Aminotransferase-like plant mobile" evidence="2">
    <location>
        <begin position="378"/>
        <end position="456"/>
    </location>
</feature>